<evidence type="ECO:0000313" key="8">
    <source>
        <dbReference type="Proteomes" id="UP001374579"/>
    </source>
</evidence>
<dbReference type="PANTHER" id="PTHR19229:SF250">
    <property type="entry name" value="ABC TRANSPORTER DOMAIN-CONTAINING PROTEIN-RELATED"/>
    <property type="match status" value="1"/>
</dbReference>
<dbReference type="GO" id="GO:0005319">
    <property type="term" value="F:lipid transporter activity"/>
    <property type="evidence" value="ECO:0007669"/>
    <property type="project" value="TreeGrafter"/>
</dbReference>
<dbReference type="Proteomes" id="UP001374579">
    <property type="component" value="Unassembled WGS sequence"/>
</dbReference>
<proteinExistence type="predicted"/>
<feature type="transmembrane region" description="Helical" evidence="5">
    <location>
        <begin position="243"/>
        <end position="264"/>
    </location>
</feature>
<evidence type="ECO:0000256" key="5">
    <source>
        <dbReference type="SAM" id="Phobius"/>
    </source>
</evidence>
<comment type="subcellular location">
    <subcellularLocation>
        <location evidence="1">Membrane</location>
        <topology evidence="1">Multi-pass membrane protein</topology>
    </subcellularLocation>
</comment>
<dbReference type="InterPro" id="IPR026082">
    <property type="entry name" value="ABCA"/>
</dbReference>
<feature type="transmembrane region" description="Helical" evidence="5">
    <location>
        <begin position="355"/>
        <end position="375"/>
    </location>
</feature>
<organism evidence="7 8">
    <name type="scientific">Littorina saxatilis</name>
    <dbReference type="NCBI Taxonomy" id="31220"/>
    <lineage>
        <taxon>Eukaryota</taxon>
        <taxon>Metazoa</taxon>
        <taxon>Spiralia</taxon>
        <taxon>Lophotrochozoa</taxon>
        <taxon>Mollusca</taxon>
        <taxon>Gastropoda</taxon>
        <taxon>Caenogastropoda</taxon>
        <taxon>Littorinimorpha</taxon>
        <taxon>Littorinoidea</taxon>
        <taxon>Littorinidae</taxon>
        <taxon>Littorina</taxon>
    </lineage>
</organism>
<dbReference type="PANTHER" id="PTHR19229">
    <property type="entry name" value="ATP-BINDING CASSETTE TRANSPORTER SUBFAMILY A ABCA"/>
    <property type="match status" value="1"/>
</dbReference>
<keyword evidence="8" id="KW-1185">Reference proteome</keyword>
<keyword evidence="3 5" id="KW-1133">Transmembrane helix</keyword>
<protein>
    <recommendedName>
        <fullName evidence="6">ABC-2 type transporter transmembrane domain-containing protein</fullName>
    </recommendedName>
</protein>
<evidence type="ECO:0000256" key="1">
    <source>
        <dbReference type="ARBA" id="ARBA00004141"/>
    </source>
</evidence>
<feature type="transmembrane region" description="Helical" evidence="5">
    <location>
        <begin position="327"/>
        <end position="349"/>
    </location>
</feature>
<dbReference type="Pfam" id="PF12698">
    <property type="entry name" value="ABC2_membrane_3"/>
    <property type="match status" value="1"/>
</dbReference>
<keyword evidence="2 5" id="KW-0812">Transmembrane</keyword>
<evidence type="ECO:0000256" key="2">
    <source>
        <dbReference type="ARBA" id="ARBA00022692"/>
    </source>
</evidence>
<dbReference type="GO" id="GO:0140359">
    <property type="term" value="F:ABC-type transporter activity"/>
    <property type="evidence" value="ECO:0007669"/>
    <property type="project" value="InterPro"/>
</dbReference>
<dbReference type="AlphaFoldDB" id="A0AAN9G7V3"/>
<dbReference type="EMBL" id="JBAMIC010000012">
    <property type="protein sequence ID" value="KAK7098162.1"/>
    <property type="molecule type" value="Genomic_DNA"/>
</dbReference>
<evidence type="ECO:0000313" key="7">
    <source>
        <dbReference type="EMBL" id="KAK7098162.1"/>
    </source>
</evidence>
<dbReference type="InterPro" id="IPR013525">
    <property type="entry name" value="ABC2_TM"/>
</dbReference>
<feature type="transmembrane region" description="Helical" evidence="5">
    <location>
        <begin position="20"/>
        <end position="40"/>
    </location>
</feature>
<reference evidence="7 8" key="1">
    <citation type="submission" date="2024-02" db="EMBL/GenBank/DDBJ databases">
        <title>Chromosome-scale genome assembly of the rough periwinkle Littorina saxatilis.</title>
        <authorList>
            <person name="De Jode A."/>
            <person name="Faria R."/>
            <person name="Formenti G."/>
            <person name="Sims Y."/>
            <person name="Smith T.P."/>
            <person name="Tracey A."/>
            <person name="Wood J.M.D."/>
            <person name="Zagrodzka Z.B."/>
            <person name="Johannesson K."/>
            <person name="Butlin R.K."/>
            <person name="Leder E.H."/>
        </authorList>
    </citation>
    <scope>NUCLEOTIDE SEQUENCE [LARGE SCALE GENOMIC DNA]</scope>
    <source>
        <strain evidence="7">Snail1</strain>
        <tissue evidence="7">Muscle</tissue>
    </source>
</reference>
<sequence>MGFGRQVVLVMYKNVLLKKSNIIATILEIATPLVIAFLVYKLATQKKGGPELVAPSKDYTRVCDSYQPSTEPFFIAPLRRQPGENMMFDILGFTPKTALTERLMSRFDRQSPTKPDAKYWNRMMGFSNMTALLDYYRTSNLTMVVAIGFNGLETATQLPLTADYHIRHHPKRPNFQTELTYSPNMLGISDSGVLEVSDNIQYLMSKALVEEWGGNSNFSLGLVELLPRARYLNPMLMENLKSYFHLLMFISLVVNVLQSTKLIVYEKEQKLKETMKMMGLSSGALWTSWFLTIYLYHFIFMTTFTLVLSVESNTPNKTLLGDLSMSLFWVFLMLYSAATTSFCLMMGTLLKKTSYAGVVACLVFFGTTFMNIFFNSWYSIMTRWEKVAASLVFSHALHFGTNIIWQYDLANVPLTWSKLTEPMDYEDTMSMMDVWLMLLVDTGIHLLVAWYLDNVTPGDFGLPKPFNFFLTKAHFFGHADSSDARHPGTEGVDRKFFEADPMGLAAGVRIVHLRKEFGHQVTNQSRHDIWKCNGNPLLRPLNIF</sequence>
<feature type="transmembrane region" description="Helical" evidence="5">
    <location>
        <begin position="284"/>
        <end position="307"/>
    </location>
</feature>
<dbReference type="GO" id="GO:0016020">
    <property type="term" value="C:membrane"/>
    <property type="evidence" value="ECO:0007669"/>
    <property type="project" value="UniProtKB-SubCell"/>
</dbReference>
<feature type="domain" description="ABC-2 type transporter transmembrane" evidence="6">
    <location>
        <begin position="246"/>
        <end position="450"/>
    </location>
</feature>
<accession>A0AAN9G7V3</accession>
<evidence type="ECO:0000256" key="4">
    <source>
        <dbReference type="ARBA" id="ARBA00023136"/>
    </source>
</evidence>
<evidence type="ECO:0000256" key="3">
    <source>
        <dbReference type="ARBA" id="ARBA00022989"/>
    </source>
</evidence>
<keyword evidence="4 5" id="KW-0472">Membrane</keyword>
<name>A0AAN9G7V3_9CAEN</name>
<comment type="caution">
    <text evidence="7">The sequence shown here is derived from an EMBL/GenBank/DDBJ whole genome shotgun (WGS) entry which is preliminary data.</text>
</comment>
<evidence type="ECO:0000259" key="6">
    <source>
        <dbReference type="Pfam" id="PF12698"/>
    </source>
</evidence>
<gene>
    <name evidence="7" type="ORF">V1264_002518</name>
</gene>